<keyword evidence="1" id="KW-0812">Transmembrane</keyword>
<dbReference type="OrthoDB" id="320328at2759"/>
<name>A0A1R2BIC6_9CILI</name>
<dbReference type="InterPro" id="IPR006461">
    <property type="entry name" value="PLAC_motif_containing"/>
</dbReference>
<evidence type="ECO:0000313" key="3">
    <source>
        <dbReference type="Proteomes" id="UP000187209"/>
    </source>
</evidence>
<reference evidence="2 3" key="1">
    <citation type="submission" date="2016-11" db="EMBL/GenBank/DDBJ databases">
        <title>The macronuclear genome of Stentor coeruleus: a giant cell with tiny introns.</title>
        <authorList>
            <person name="Slabodnick M."/>
            <person name="Ruby J.G."/>
            <person name="Reiff S.B."/>
            <person name="Swart E.C."/>
            <person name="Gosai S."/>
            <person name="Prabakaran S."/>
            <person name="Witkowska E."/>
            <person name="Larue G.E."/>
            <person name="Fisher S."/>
            <person name="Freeman R.M."/>
            <person name="Gunawardena J."/>
            <person name="Chu W."/>
            <person name="Stover N.A."/>
            <person name="Gregory B.D."/>
            <person name="Nowacki M."/>
            <person name="Derisi J."/>
            <person name="Roy S.W."/>
            <person name="Marshall W.F."/>
            <person name="Sood P."/>
        </authorList>
    </citation>
    <scope>NUCLEOTIDE SEQUENCE [LARGE SCALE GENOMIC DNA]</scope>
    <source>
        <strain evidence="2">WM001</strain>
    </source>
</reference>
<keyword evidence="1" id="KW-0472">Membrane</keyword>
<protein>
    <submittedName>
        <fullName evidence="2">Uncharacterized protein</fullName>
    </submittedName>
</protein>
<evidence type="ECO:0000256" key="1">
    <source>
        <dbReference type="SAM" id="Phobius"/>
    </source>
</evidence>
<dbReference type="Proteomes" id="UP000187209">
    <property type="component" value="Unassembled WGS sequence"/>
</dbReference>
<keyword evidence="3" id="KW-1185">Reference proteome</keyword>
<dbReference type="NCBIfam" id="TIGR01571">
    <property type="entry name" value="A_thal_Cys_rich"/>
    <property type="match status" value="1"/>
</dbReference>
<sequence length="119" mass="13190">MSTWDIKIFDCNKNVLMFLWSCCVPCGIMCMQIVDAKLSDPEKNSALIAGLLSCCLGCIGGVINRHRLKKNLNIEEESLSVDAFLWCCLPCCAATQEYIQTLTLKKGNGNIPIWKALSN</sequence>
<dbReference type="AlphaFoldDB" id="A0A1R2BIC6"/>
<gene>
    <name evidence="2" type="ORF">SteCoe_24071</name>
</gene>
<evidence type="ECO:0000313" key="2">
    <source>
        <dbReference type="EMBL" id="OMJ76533.1"/>
    </source>
</evidence>
<proteinExistence type="predicted"/>
<dbReference type="EMBL" id="MPUH01000626">
    <property type="protein sequence ID" value="OMJ76533.1"/>
    <property type="molecule type" value="Genomic_DNA"/>
</dbReference>
<accession>A0A1R2BIC6</accession>
<comment type="caution">
    <text evidence="2">The sequence shown here is derived from an EMBL/GenBank/DDBJ whole genome shotgun (WGS) entry which is preliminary data.</text>
</comment>
<keyword evidence="1" id="KW-1133">Transmembrane helix</keyword>
<feature type="transmembrane region" description="Helical" evidence="1">
    <location>
        <begin position="15"/>
        <end position="34"/>
    </location>
</feature>
<dbReference type="Pfam" id="PF04749">
    <property type="entry name" value="PLAC8"/>
    <property type="match status" value="1"/>
</dbReference>
<feature type="transmembrane region" description="Helical" evidence="1">
    <location>
        <begin position="46"/>
        <end position="63"/>
    </location>
</feature>
<organism evidence="2 3">
    <name type="scientific">Stentor coeruleus</name>
    <dbReference type="NCBI Taxonomy" id="5963"/>
    <lineage>
        <taxon>Eukaryota</taxon>
        <taxon>Sar</taxon>
        <taxon>Alveolata</taxon>
        <taxon>Ciliophora</taxon>
        <taxon>Postciliodesmatophora</taxon>
        <taxon>Heterotrichea</taxon>
        <taxon>Heterotrichida</taxon>
        <taxon>Stentoridae</taxon>
        <taxon>Stentor</taxon>
    </lineage>
</organism>